<feature type="chain" id="PRO_5035180705" description="Lipoprotein" evidence="1">
    <location>
        <begin position="27"/>
        <end position="160"/>
    </location>
</feature>
<accession>A0A8J7LWC3</accession>
<evidence type="ECO:0000313" key="3">
    <source>
        <dbReference type="Proteomes" id="UP000640583"/>
    </source>
</evidence>
<dbReference type="PROSITE" id="PS51257">
    <property type="entry name" value="PROKAR_LIPOPROTEIN"/>
    <property type="match status" value="1"/>
</dbReference>
<dbReference type="EMBL" id="JADCKQ010000007">
    <property type="protein sequence ID" value="MBI1494167.1"/>
    <property type="molecule type" value="Genomic_DNA"/>
</dbReference>
<evidence type="ECO:0000313" key="2">
    <source>
        <dbReference type="EMBL" id="MBI1494167.1"/>
    </source>
</evidence>
<name>A0A8J7LWC3_9RHOB</name>
<proteinExistence type="predicted"/>
<protein>
    <recommendedName>
        <fullName evidence="4">Lipoprotein</fullName>
    </recommendedName>
</protein>
<dbReference type="AlphaFoldDB" id="A0A8J7LWC3"/>
<keyword evidence="1" id="KW-0732">Signal</keyword>
<organism evidence="2 3">
    <name type="scientific">Halocynthiibacter styelae</name>
    <dbReference type="NCBI Taxonomy" id="2761955"/>
    <lineage>
        <taxon>Bacteria</taxon>
        <taxon>Pseudomonadati</taxon>
        <taxon>Pseudomonadota</taxon>
        <taxon>Alphaproteobacteria</taxon>
        <taxon>Rhodobacterales</taxon>
        <taxon>Paracoccaceae</taxon>
        <taxon>Halocynthiibacter</taxon>
    </lineage>
</organism>
<dbReference type="RefSeq" id="WP_228848955.1">
    <property type="nucleotide sequence ID" value="NZ_JADCKQ010000007.1"/>
</dbReference>
<reference evidence="2" key="1">
    <citation type="submission" date="2020-10" db="EMBL/GenBank/DDBJ databases">
        <title>Paenihalocynthiibacter styelae gen. nov., sp. nov., isolated from stalked sea squirt Styela clava.</title>
        <authorList>
            <person name="Kim Y.-O."/>
            <person name="Yoon J.-H."/>
        </authorList>
    </citation>
    <scope>NUCLEOTIDE SEQUENCE</scope>
    <source>
        <strain evidence="2">MYP1-1</strain>
    </source>
</reference>
<gene>
    <name evidence="2" type="ORF">H1D41_11005</name>
</gene>
<evidence type="ECO:0008006" key="4">
    <source>
        <dbReference type="Google" id="ProtNLM"/>
    </source>
</evidence>
<evidence type="ECO:0000256" key="1">
    <source>
        <dbReference type="SAM" id="SignalP"/>
    </source>
</evidence>
<comment type="caution">
    <text evidence="2">The sequence shown here is derived from an EMBL/GenBank/DDBJ whole genome shotgun (WGS) entry which is preliminary data.</text>
</comment>
<sequence length="160" mass="16769">MTKSVVKSVSVTLSACLFLTACGGSASSLSSANPFNWFGGKNRAAEAATTAELPTDPRALIPQITDVKTERATGGVILRVTGLPAQQGWSQAALVPQNEGIARDGVLSFEFRALPPRVRTLTSTPQSREVVVATFLSDSQLSGVRSIQVLGASRSLSVRP</sequence>
<dbReference type="Proteomes" id="UP000640583">
    <property type="component" value="Unassembled WGS sequence"/>
</dbReference>
<feature type="signal peptide" evidence="1">
    <location>
        <begin position="1"/>
        <end position="26"/>
    </location>
</feature>
<keyword evidence="3" id="KW-1185">Reference proteome</keyword>